<protein>
    <submittedName>
        <fullName evidence="7">Amino acid/amide ABC transporter membrane protein 2, HAAT family (TC 3.A.1.4.-)</fullName>
    </submittedName>
</protein>
<dbReference type="CDD" id="cd06581">
    <property type="entry name" value="TM_PBP1_LivM_like"/>
    <property type="match status" value="1"/>
</dbReference>
<feature type="transmembrane region" description="Helical" evidence="6">
    <location>
        <begin position="123"/>
        <end position="146"/>
    </location>
</feature>
<evidence type="ECO:0000256" key="6">
    <source>
        <dbReference type="SAM" id="Phobius"/>
    </source>
</evidence>
<reference evidence="7 8" key="1">
    <citation type="submission" date="2016-10" db="EMBL/GenBank/DDBJ databases">
        <authorList>
            <person name="de Groot N.N."/>
        </authorList>
    </citation>
    <scope>NUCLEOTIDE SEQUENCE [LARGE SCALE GENOMIC DNA]</scope>
    <source>
        <strain evidence="7 8">ATCC 35958</strain>
    </source>
</reference>
<dbReference type="PANTHER" id="PTHR30482:SF17">
    <property type="entry name" value="ABC TRANSPORTER ATP-BINDING PROTEIN"/>
    <property type="match status" value="1"/>
</dbReference>
<evidence type="ECO:0000256" key="3">
    <source>
        <dbReference type="ARBA" id="ARBA00022692"/>
    </source>
</evidence>
<feature type="transmembrane region" description="Helical" evidence="6">
    <location>
        <begin position="223"/>
        <end position="243"/>
    </location>
</feature>
<dbReference type="EMBL" id="FOGD01000001">
    <property type="protein sequence ID" value="SEQ45430.1"/>
    <property type="molecule type" value="Genomic_DNA"/>
</dbReference>
<evidence type="ECO:0000256" key="5">
    <source>
        <dbReference type="ARBA" id="ARBA00023136"/>
    </source>
</evidence>
<feature type="transmembrane region" description="Helical" evidence="6">
    <location>
        <begin position="263"/>
        <end position="289"/>
    </location>
</feature>
<feature type="transmembrane region" description="Helical" evidence="6">
    <location>
        <begin position="36"/>
        <end position="56"/>
    </location>
</feature>
<feature type="transmembrane region" description="Helical" evidence="6">
    <location>
        <begin position="68"/>
        <end position="85"/>
    </location>
</feature>
<dbReference type="AlphaFoldDB" id="A0A1H9G5Z7"/>
<feature type="transmembrane region" description="Helical" evidence="6">
    <location>
        <begin position="343"/>
        <end position="363"/>
    </location>
</feature>
<dbReference type="GO" id="GO:0005886">
    <property type="term" value="C:plasma membrane"/>
    <property type="evidence" value="ECO:0007669"/>
    <property type="project" value="UniProtKB-SubCell"/>
</dbReference>
<dbReference type="STRING" id="180197.SAMN02982919_00724"/>
<evidence type="ECO:0000256" key="1">
    <source>
        <dbReference type="ARBA" id="ARBA00004651"/>
    </source>
</evidence>
<name>A0A1H9G5Z7_9BURK</name>
<dbReference type="Proteomes" id="UP000199766">
    <property type="component" value="Unassembled WGS sequence"/>
</dbReference>
<organism evidence="7 8">
    <name type="scientific">Giesbergeria anulus</name>
    <dbReference type="NCBI Taxonomy" id="180197"/>
    <lineage>
        <taxon>Bacteria</taxon>
        <taxon>Pseudomonadati</taxon>
        <taxon>Pseudomonadota</taxon>
        <taxon>Betaproteobacteria</taxon>
        <taxon>Burkholderiales</taxon>
        <taxon>Comamonadaceae</taxon>
        <taxon>Giesbergeria</taxon>
    </lineage>
</organism>
<dbReference type="GO" id="GO:0015658">
    <property type="term" value="F:branched-chain amino acid transmembrane transporter activity"/>
    <property type="evidence" value="ECO:0007669"/>
    <property type="project" value="InterPro"/>
</dbReference>
<sequence>MVLSLPLFARYRAWVGGAVLALLALAWPWYFQSSLALSMGSQMGTLIIICLSYNILLGQGGMLSFGHAVYTGLGAFMAVHVMNAASQGGPLVPLVLVPLLGGLAGLVCAAVLGFAATRQSATVFSMITLGLGELVAAVALMFPAWFGGESGISSNRVYGAPWWGITFGPALEVYYLIAAYALLCTLAMWGLTQTPLGRMLNAVRDNPERVAFIGYNPQRVRHIAFIMAGFFAGIGGALAAIHLEMVTAADSFSMARSGHYLLFTFLGGAAFFAGPIVGAVLMVLTLVWWSELSAAWLLYLGLVFMGVVMLAPGGLAAVLVAGWRWLVLGQWRLCGRWHVLQALAGLLALLGGCAFIELAYHWQQQATLGPQLQFFGVALYTNRLSHWMVAVGCCLCGLGGWMLCRGRVARVLHTVSIKPSTSTV</sequence>
<evidence type="ECO:0000313" key="7">
    <source>
        <dbReference type="EMBL" id="SEQ45430.1"/>
    </source>
</evidence>
<evidence type="ECO:0000256" key="2">
    <source>
        <dbReference type="ARBA" id="ARBA00022475"/>
    </source>
</evidence>
<keyword evidence="3 6" id="KW-0812">Transmembrane</keyword>
<comment type="subcellular location">
    <subcellularLocation>
        <location evidence="1">Cell membrane</location>
        <topology evidence="1">Multi-pass membrane protein</topology>
    </subcellularLocation>
</comment>
<dbReference type="OrthoDB" id="9034298at2"/>
<feature type="transmembrane region" description="Helical" evidence="6">
    <location>
        <begin position="296"/>
        <end position="323"/>
    </location>
</feature>
<feature type="transmembrane region" description="Helical" evidence="6">
    <location>
        <begin position="91"/>
        <end position="116"/>
    </location>
</feature>
<keyword evidence="4 6" id="KW-1133">Transmembrane helix</keyword>
<evidence type="ECO:0000256" key="4">
    <source>
        <dbReference type="ARBA" id="ARBA00022989"/>
    </source>
</evidence>
<dbReference type="Pfam" id="PF02653">
    <property type="entry name" value="BPD_transp_2"/>
    <property type="match status" value="1"/>
</dbReference>
<evidence type="ECO:0000313" key="8">
    <source>
        <dbReference type="Proteomes" id="UP000199766"/>
    </source>
</evidence>
<accession>A0A1H9G5Z7</accession>
<proteinExistence type="predicted"/>
<dbReference type="InterPro" id="IPR001851">
    <property type="entry name" value="ABC_transp_permease"/>
</dbReference>
<keyword evidence="8" id="KW-1185">Reference proteome</keyword>
<gene>
    <name evidence="7" type="ORF">SAMN02982919_00724</name>
</gene>
<dbReference type="InterPro" id="IPR043428">
    <property type="entry name" value="LivM-like"/>
</dbReference>
<feature type="transmembrane region" description="Helical" evidence="6">
    <location>
        <begin position="12"/>
        <end position="30"/>
    </location>
</feature>
<keyword evidence="2" id="KW-1003">Cell membrane</keyword>
<keyword evidence="5 6" id="KW-0472">Membrane</keyword>
<dbReference type="PANTHER" id="PTHR30482">
    <property type="entry name" value="HIGH-AFFINITY BRANCHED-CHAIN AMINO ACID TRANSPORT SYSTEM PERMEASE"/>
    <property type="match status" value="1"/>
</dbReference>